<comment type="similarity">
    <text evidence="1">Belongs to the pseudomonas-type ThrB family.</text>
</comment>
<proteinExistence type="inferred from homology"/>
<feature type="domain" description="Aminoglycoside phosphotransferase" evidence="2">
    <location>
        <begin position="69"/>
        <end position="270"/>
    </location>
</feature>
<evidence type="ECO:0000259" key="2">
    <source>
        <dbReference type="Pfam" id="PF01636"/>
    </source>
</evidence>
<dbReference type="Proteomes" id="UP000186666">
    <property type="component" value="Unassembled WGS sequence"/>
</dbReference>
<dbReference type="Gene3D" id="3.90.1200.10">
    <property type="match status" value="1"/>
</dbReference>
<dbReference type="InterPro" id="IPR011009">
    <property type="entry name" value="Kinase-like_dom_sf"/>
</dbReference>
<dbReference type="PANTHER" id="PTHR21064:SF6">
    <property type="entry name" value="AMINOGLYCOSIDE PHOSPHOTRANSFERASE DOMAIN-CONTAINING PROTEIN"/>
    <property type="match status" value="1"/>
</dbReference>
<dbReference type="InterPro" id="IPR002575">
    <property type="entry name" value="Aminoglycoside_PTrfase"/>
</dbReference>
<dbReference type="InterPro" id="IPR050249">
    <property type="entry name" value="Pseudomonas-type_ThrB"/>
</dbReference>
<accession>A0ABY1KAK5</accession>
<keyword evidence="4" id="KW-1185">Reference proteome</keyword>
<dbReference type="PANTHER" id="PTHR21064">
    <property type="entry name" value="AMINOGLYCOSIDE PHOSPHOTRANSFERASE DOMAIN-CONTAINING PROTEIN-RELATED"/>
    <property type="match status" value="1"/>
</dbReference>
<reference evidence="3 4" key="1">
    <citation type="submission" date="2017-01" db="EMBL/GenBank/DDBJ databases">
        <authorList>
            <person name="Varghese N."/>
            <person name="Submissions S."/>
        </authorList>
    </citation>
    <scope>NUCLEOTIDE SEQUENCE [LARGE SCALE GENOMIC DNA]</scope>
    <source>
        <strain evidence="3 4">ATCC 23464</strain>
    </source>
</reference>
<name>A0ABY1KAK5_9BACL</name>
<comment type="caution">
    <text evidence="3">The sequence shown here is derived from an EMBL/GenBank/DDBJ whole genome shotgun (WGS) entry which is preliminary data.</text>
</comment>
<protein>
    <submittedName>
        <fullName evidence="3">Ser/Thr protein kinase RdoA involved in Cpx stress response, MazF antagonist</fullName>
    </submittedName>
</protein>
<keyword evidence="3" id="KW-0418">Kinase</keyword>
<evidence type="ECO:0000313" key="4">
    <source>
        <dbReference type="Proteomes" id="UP000186666"/>
    </source>
</evidence>
<dbReference type="Pfam" id="PF01636">
    <property type="entry name" value="APH"/>
    <property type="match status" value="1"/>
</dbReference>
<evidence type="ECO:0000256" key="1">
    <source>
        <dbReference type="ARBA" id="ARBA00038240"/>
    </source>
</evidence>
<sequence>MNRINNNNPIKLQYMVRYYVLIIKKDGVQLSLFPVAYSLLSQEALLSHIKAHYEVHEPVSLQYFLRGMNDTYVLTTGQGKYIFRVYRADRRNHSEIAFELDVLNGLHVKGVNVSVPISRKDGAFINDFRVVEGVKYGVMFSYAEGDEKPIHTIEDSYLFGQAVAQIHKETDNFSSEHVRGNLDFKNLIEKPLYTIKSHMEHRQEDYDCLHDLAMRLKAQIVNHLEEGLDWGICHGDLHGNTNVAFTDDGILTHYDFDSCGYGWRAYDIAEFRLAREIHSGHNKDEVEKLWDAFLKGYRDIRFISDNDINIVPVFVALRQLWLFGLCFSESELIGEADFDQGFVDSKIDYFRNLAIR</sequence>
<organism evidence="3 4">
    <name type="scientific">Paenibacillus macquariensis</name>
    <dbReference type="NCBI Taxonomy" id="948756"/>
    <lineage>
        <taxon>Bacteria</taxon>
        <taxon>Bacillati</taxon>
        <taxon>Bacillota</taxon>
        <taxon>Bacilli</taxon>
        <taxon>Bacillales</taxon>
        <taxon>Paenibacillaceae</taxon>
        <taxon>Paenibacillus</taxon>
    </lineage>
</organism>
<dbReference type="GO" id="GO:0016301">
    <property type="term" value="F:kinase activity"/>
    <property type="evidence" value="ECO:0007669"/>
    <property type="project" value="UniProtKB-KW"/>
</dbReference>
<dbReference type="EMBL" id="FTNK01000016">
    <property type="protein sequence ID" value="SIR51041.1"/>
    <property type="molecule type" value="Genomic_DNA"/>
</dbReference>
<dbReference type="SUPFAM" id="SSF56112">
    <property type="entry name" value="Protein kinase-like (PK-like)"/>
    <property type="match status" value="1"/>
</dbReference>
<evidence type="ECO:0000313" key="3">
    <source>
        <dbReference type="EMBL" id="SIR51041.1"/>
    </source>
</evidence>
<dbReference type="Gene3D" id="3.30.200.20">
    <property type="entry name" value="Phosphorylase Kinase, domain 1"/>
    <property type="match status" value="1"/>
</dbReference>
<gene>
    <name evidence="3" type="ORF">SAMN05421578_116113</name>
</gene>
<keyword evidence="3" id="KW-0808">Transferase</keyword>